<sequence>METQLNPAASVYRILVFDEVYSARAAEEQAEKSKLSAFGTLARLNPLNRPKTETVNLSKSELRYEPFWYVAARREIDYLHEAVYPLQIANPYARQLEIAGQTIEVLANGNKPRVELAVNELCHRKIDTLLYQDGLKRPIRQAKLQGYVERYRAVEQQQLDLPGGVTPQMPFASVVQVIKSQLAAEAIDAHRIDNDLLEFVSANLYFRPVFAFEYLWTGAGKIGVIEIDGLTGEVVEDGQWFRDKLDTVMSREMLFELGAEMASTVVPGGGFAVKVLGKLTQERNGRP</sequence>
<proteinExistence type="predicted"/>
<dbReference type="RefSeq" id="WP_054658705.1">
    <property type="nucleotide sequence ID" value="NZ_BAZI01000099.1"/>
</dbReference>
<dbReference type="EMBL" id="LLXS01000010">
    <property type="protein sequence ID" value="KRG43944.1"/>
    <property type="molecule type" value="Genomic_DNA"/>
</dbReference>
<organism evidence="1 2">
    <name type="scientific">Stenotrophomonas pictorum JCM 9942</name>
    <dbReference type="NCBI Taxonomy" id="1236960"/>
    <lineage>
        <taxon>Bacteria</taxon>
        <taxon>Pseudomonadati</taxon>
        <taxon>Pseudomonadota</taxon>
        <taxon>Gammaproteobacteria</taxon>
        <taxon>Lysobacterales</taxon>
        <taxon>Lysobacteraceae</taxon>
        <taxon>Stenotrophomonas</taxon>
    </lineage>
</organism>
<dbReference type="Proteomes" id="UP000050836">
    <property type="component" value="Unassembled WGS sequence"/>
</dbReference>
<dbReference type="OrthoDB" id="6057289at2"/>
<protein>
    <submittedName>
        <fullName evidence="1">Uncharacterized protein</fullName>
    </submittedName>
</protein>
<evidence type="ECO:0000313" key="2">
    <source>
        <dbReference type="Proteomes" id="UP000050836"/>
    </source>
</evidence>
<gene>
    <name evidence="1" type="ORF">ARC78_06345</name>
</gene>
<comment type="caution">
    <text evidence="1">The sequence shown here is derived from an EMBL/GenBank/DDBJ whole genome shotgun (WGS) entry which is preliminary data.</text>
</comment>
<name>A0A0R0ATK2_9GAMM</name>
<keyword evidence="2" id="KW-1185">Reference proteome</keyword>
<accession>A0A0R0ATK2</accession>
<evidence type="ECO:0000313" key="1">
    <source>
        <dbReference type="EMBL" id="KRG43944.1"/>
    </source>
</evidence>
<reference evidence="1 2" key="1">
    <citation type="submission" date="2015-10" db="EMBL/GenBank/DDBJ databases">
        <title>Genome sequencing and analysis of members of genus Stenotrophomonas.</title>
        <authorList>
            <person name="Patil P.P."/>
            <person name="Midha S."/>
            <person name="Patil P.B."/>
        </authorList>
    </citation>
    <scope>NUCLEOTIDE SEQUENCE [LARGE SCALE GENOMIC DNA]</scope>
    <source>
        <strain evidence="1 2">JCM 9942</strain>
    </source>
</reference>
<dbReference type="AlphaFoldDB" id="A0A0R0ATK2"/>